<comment type="caution">
    <text evidence="3">The sequence shown here is derived from an EMBL/GenBank/DDBJ whole genome shotgun (WGS) entry which is preliminary data.</text>
</comment>
<evidence type="ECO:0000313" key="3">
    <source>
        <dbReference type="EMBL" id="RLM22677.1"/>
    </source>
</evidence>
<dbReference type="InterPro" id="IPR012495">
    <property type="entry name" value="TadE-like_dom"/>
</dbReference>
<organism evidence="3 4">
    <name type="scientific">Brenneria alni</name>
    <dbReference type="NCBI Taxonomy" id="71656"/>
    <lineage>
        <taxon>Bacteria</taxon>
        <taxon>Pseudomonadati</taxon>
        <taxon>Pseudomonadota</taxon>
        <taxon>Gammaproteobacteria</taxon>
        <taxon>Enterobacterales</taxon>
        <taxon>Pectobacteriaceae</taxon>
        <taxon>Brenneria</taxon>
    </lineage>
</organism>
<name>A0A421DMS0_9GAMM</name>
<keyword evidence="4" id="KW-1185">Reference proteome</keyword>
<dbReference type="EMBL" id="MJLZ01000025">
    <property type="protein sequence ID" value="RLM22677.1"/>
    <property type="molecule type" value="Genomic_DNA"/>
</dbReference>
<accession>A0A421DMS0</accession>
<evidence type="ECO:0000259" key="2">
    <source>
        <dbReference type="Pfam" id="PF07811"/>
    </source>
</evidence>
<proteinExistence type="predicted"/>
<keyword evidence="1" id="KW-0812">Transmembrane</keyword>
<dbReference type="AlphaFoldDB" id="A0A421DMS0"/>
<gene>
    <name evidence="3" type="ORF">BIY29_11850</name>
</gene>
<reference evidence="3 4" key="1">
    <citation type="submission" date="2016-09" db="EMBL/GenBank/DDBJ databases">
        <authorList>
            <person name="Doonan J."/>
            <person name="Pachebat J.A."/>
            <person name="Golyshin P.N."/>
            <person name="Denman S."/>
            <person name="Mcdonald J.E."/>
        </authorList>
    </citation>
    <scope>NUCLEOTIDE SEQUENCE [LARGE SCALE GENOMIC DNA]</scope>
    <source>
        <strain evidence="3 4">NCPPB 3934</strain>
    </source>
</reference>
<feature type="domain" description="TadE-like" evidence="2">
    <location>
        <begin position="26"/>
        <end position="67"/>
    </location>
</feature>
<dbReference type="Pfam" id="PF07811">
    <property type="entry name" value="TadE"/>
    <property type="match status" value="1"/>
</dbReference>
<dbReference type="Proteomes" id="UP000285648">
    <property type="component" value="Unassembled WGS sequence"/>
</dbReference>
<sequence>MMKGTCSLRRRMAQSILWRVGRDSGGVMAVEAALILPVAVFLIFGALELYGYFRTSAVVERTAFMVANSLSMQRELNDSMGRECRLANDICTYRTIVSDLMTPLDYENHGGIIISLYTTSLDDSGDTVWKPKWQRLYKGSGNSPIPVSKLAPPADFPQAASIGDTTIVVETFYDYVPFVIGSTFWQKLSGERQISSRVFYRPRFSTLSDDLQNNVMAERL</sequence>
<dbReference type="RefSeq" id="WP_170158928.1">
    <property type="nucleotide sequence ID" value="NZ_MJLZ01000025.1"/>
</dbReference>
<feature type="transmembrane region" description="Helical" evidence="1">
    <location>
        <begin position="32"/>
        <end position="53"/>
    </location>
</feature>
<keyword evidence="1" id="KW-1133">Transmembrane helix</keyword>
<evidence type="ECO:0000256" key="1">
    <source>
        <dbReference type="SAM" id="Phobius"/>
    </source>
</evidence>
<keyword evidence="1" id="KW-0472">Membrane</keyword>
<evidence type="ECO:0000313" key="4">
    <source>
        <dbReference type="Proteomes" id="UP000285648"/>
    </source>
</evidence>
<protein>
    <recommendedName>
        <fullName evidence="2">TadE-like domain-containing protein</fullName>
    </recommendedName>
</protein>